<gene>
    <name evidence="1" type="ORF">MNBD_NITROSPIRAE01-1899</name>
</gene>
<evidence type="ECO:0000313" key="1">
    <source>
        <dbReference type="EMBL" id="VAX33548.1"/>
    </source>
</evidence>
<name>A0A3B1DC20_9ZZZZ</name>
<reference evidence="1" key="1">
    <citation type="submission" date="2018-06" db="EMBL/GenBank/DDBJ databases">
        <authorList>
            <person name="Zhirakovskaya E."/>
        </authorList>
    </citation>
    <scope>NUCLEOTIDE SEQUENCE</scope>
</reference>
<protein>
    <submittedName>
        <fullName evidence="1">Uncharacterized protein</fullName>
    </submittedName>
</protein>
<organism evidence="1">
    <name type="scientific">hydrothermal vent metagenome</name>
    <dbReference type="NCBI Taxonomy" id="652676"/>
    <lineage>
        <taxon>unclassified sequences</taxon>
        <taxon>metagenomes</taxon>
        <taxon>ecological metagenomes</taxon>
    </lineage>
</organism>
<proteinExistence type="predicted"/>
<sequence>MQWPFGFALASNATFIMTGDKDLLEVAQTLRGLDPHDRPKAKLQNSELWSSLSSIRLSNFRPLDVL</sequence>
<dbReference type="AlphaFoldDB" id="A0A3B1DC20"/>
<accession>A0A3B1DC20</accession>
<dbReference type="EMBL" id="UOGF01000111">
    <property type="protein sequence ID" value="VAX33548.1"/>
    <property type="molecule type" value="Genomic_DNA"/>
</dbReference>